<reference evidence="3 4" key="1">
    <citation type="submission" date="2017-10" db="EMBL/GenBank/DDBJ databases">
        <title>Novel microbial diversity and functional potential in the marine mammal oral microbiome.</title>
        <authorList>
            <person name="Dudek N.K."/>
            <person name="Sun C.L."/>
            <person name="Burstein D."/>
            <person name="Kantor R.S."/>
            <person name="Aliaga Goltsman D.S."/>
            <person name="Bik E.M."/>
            <person name="Thomas B.C."/>
            <person name="Banfield J.F."/>
            <person name="Relman D.A."/>
        </authorList>
    </citation>
    <scope>NUCLEOTIDE SEQUENCE [LARGE SCALE GENOMIC DNA]</scope>
    <source>
        <strain evidence="3">DOLJORAL78_47_16</strain>
    </source>
</reference>
<dbReference type="SUPFAM" id="SSF51735">
    <property type="entry name" value="NAD(P)-binding Rossmann-fold domains"/>
    <property type="match status" value="1"/>
</dbReference>
<sequence>MKRIALVTGGSRGIGLGIATCLAKEGLELVICGLRTEEQLGETLEALRKFGGDVLYCQADVGNREMRQAMLRKIREHYGALHVLVNNAGVAPLERNDALEATEESFERLMKINVQGPHFLTQEVANWMIEQQREHSDFQGCIVNVTSISSTMASTNRAEYCISKAGLSMSTQIWAVRLAEFGIPVFEVQPGIIKTDMTAAPAVTEKYDRLFAGGLALQARWGLPEDIGKAVAMLVRGDLAYSTGQVISIDGGMRIERL</sequence>
<evidence type="ECO:0000313" key="3">
    <source>
        <dbReference type="EMBL" id="PIE32610.1"/>
    </source>
</evidence>
<dbReference type="InterPro" id="IPR036291">
    <property type="entry name" value="NAD(P)-bd_dom_sf"/>
</dbReference>
<dbReference type="Pfam" id="PF13561">
    <property type="entry name" value="adh_short_C2"/>
    <property type="match status" value="1"/>
</dbReference>
<comment type="caution">
    <text evidence="3">The sequence shown here is derived from an EMBL/GenBank/DDBJ whole genome shotgun (WGS) entry which is preliminary data.</text>
</comment>
<dbReference type="PRINTS" id="PR00081">
    <property type="entry name" value="GDHRDH"/>
</dbReference>
<evidence type="ECO:0000313" key="4">
    <source>
        <dbReference type="Proteomes" id="UP000230821"/>
    </source>
</evidence>
<dbReference type="PANTHER" id="PTHR43639:SF1">
    <property type="entry name" value="SHORT-CHAIN DEHYDROGENASE_REDUCTASE FAMILY PROTEIN"/>
    <property type="match status" value="1"/>
</dbReference>
<dbReference type="NCBIfam" id="NF009386">
    <property type="entry name" value="PRK12745.1"/>
    <property type="match status" value="1"/>
</dbReference>
<dbReference type="GO" id="GO:0016491">
    <property type="term" value="F:oxidoreductase activity"/>
    <property type="evidence" value="ECO:0007669"/>
    <property type="project" value="UniProtKB-KW"/>
</dbReference>
<evidence type="ECO:0000256" key="2">
    <source>
        <dbReference type="ARBA" id="ARBA00023002"/>
    </source>
</evidence>
<organism evidence="3 4">
    <name type="scientific">candidate division KSB3 bacterium</name>
    <dbReference type="NCBI Taxonomy" id="2044937"/>
    <lineage>
        <taxon>Bacteria</taxon>
        <taxon>candidate division KSB3</taxon>
    </lineage>
</organism>
<name>A0A2G6KB58_9BACT</name>
<evidence type="ECO:0000256" key="1">
    <source>
        <dbReference type="ARBA" id="ARBA00006484"/>
    </source>
</evidence>
<dbReference type="EMBL" id="PDSK01000111">
    <property type="protein sequence ID" value="PIE32610.1"/>
    <property type="molecule type" value="Genomic_DNA"/>
</dbReference>
<proteinExistence type="inferred from homology"/>
<dbReference type="Proteomes" id="UP000230821">
    <property type="component" value="Unassembled WGS sequence"/>
</dbReference>
<protein>
    <submittedName>
        <fullName evidence="3">3-ketoacyl-ACP reductase</fullName>
    </submittedName>
</protein>
<dbReference type="InterPro" id="IPR002347">
    <property type="entry name" value="SDR_fam"/>
</dbReference>
<accession>A0A2G6KB58</accession>
<dbReference type="AlphaFoldDB" id="A0A2G6KB58"/>
<dbReference type="Gene3D" id="3.40.50.720">
    <property type="entry name" value="NAD(P)-binding Rossmann-like Domain"/>
    <property type="match status" value="1"/>
</dbReference>
<dbReference type="FunFam" id="3.40.50.720:FF:000084">
    <property type="entry name" value="Short-chain dehydrogenase reductase"/>
    <property type="match status" value="1"/>
</dbReference>
<comment type="similarity">
    <text evidence="1">Belongs to the short-chain dehydrogenases/reductases (SDR) family.</text>
</comment>
<keyword evidence="2" id="KW-0560">Oxidoreductase</keyword>
<dbReference type="PANTHER" id="PTHR43639">
    <property type="entry name" value="OXIDOREDUCTASE, SHORT-CHAIN DEHYDROGENASE/REDUCTASE FAMILY (AFU_ORTHOLOGUE AFUA_5G02870)"/>
    <property type="match status" value="1"/>
</dbReference>
<gene>
    <name evidence="3" type="ORF">CSA56_14940</name>
</gene>
<dbReference type="PRINTS" id="PR00080">
    <property type="entry name" value="SDRFAMILY"/>
</dbReference>